<dbReference type="OrthoDB" id="8418771at2"/>
<dbReference type="Proteomes" id="UP000189981">
    <property type="component" value="Unassembled WGS sequence"/>
</dbReference>
<protein>
    <recommendedName>
        <fullName evidence="3">Phosphoribosylpyrophosphate synthetase</fullName>
    </recommendedName>
</protein>
<reference evidence="2" key="1">
    <citation type="submission" date="2017-02" db="EMBL/GenBank/DDBJ databases">
        <authorList>
            <person name="Varghese N."/>
            <person name="Submissions S."/>
        </authorList>
    </citation>
    <scope>NUCLEOTIDE SEQUENCE [LARGE SCALE GENOMIC DNA]</scope>
    <source>
        <strain evidence="2">DSM 22385</strain>
    </source>
</reference>
<organism evidence="1 2">
    <name type="scientific">Daejeonella lutea</name>
    <dbReference type="NCBI Taxonomy" id="572036"/>
    <lineage>
        <taxon>Bacteria</taxon>
        <taxon>Pseudomonadati</taxon>
        <taxon>Bacteroidota</taxon>
        <taxon>Sphingobacteriia</taxon>
        <taxon>Sphingobacteriales</taxon>
        <taxon>Sphingobacteriaceae</taxon>
        <taxon>Daejeonella</taxon>
    </lineage>
</organism>
<proteinExistence type="predicted"/>
<evidence type="ECO:0000313" key="2">
    <source>
        <dbReference type="Proteomes" id="UP000189981"/>
    </source>
</evidence>
<evidence type="ECO:0000313" key="1">
    <source>
        <dbReference type="EMBL" id="SKB63288.1"/>
    </source>
</evidence>
<evidence type="ECO:0008006" key="3">
    <source>
        <dbReference type="Google" id="ProtNLM"/>
    </source>
</evidence>
<sequence>MSSPKNYRNLLEAVDGLRSRGYDYDFNYENACLFCDKIGEKFTASDLKITEYYRFEGMSDPEDNSVIYAIESKDGHKGIMIDAYGPYADEHKNAFISNIEVVEN</sequence>
<accession>A0A1T5CUS8</accession>
<dbReference type="STRING" id="572036.SAMN05661099_1908"/>
<gene>
    <name evidence="1" type="ORF">SAMN05661099_1908</name>
</gene>
<dbReference type="AlphaFoldDB" id="A0A1T5CUS8"/>
<keyword evidence="2" id="KW-1185">Reference proteome</keyword>
<name>A0A1T5CUS8_9SPHI</name>
<dbReference type="EMBL" id="FUYR01000002">
    <property type="protein sequence ID" value="SKB63288.1"/>
    <property type="molecule type" value="Genomic_DNA"/>
</dbReference>
<dbReference type="RefSeq" id="WP_079702458.1">
    <property type="nucleotide sequence ID" value="NZ_FUYR01000002.1"/>
</dbReference>